<sequence length="134" mass="14734">MASSITLSSIALSYSVPITALLSILVIVLSLNVSRLRIKHKVSLGDGDVKSLSVAIRVHGNMLEQAIPFMILLVLLDLLIPGDSLWVLVLGTVFLGARIIYSLAMFNRWFRARQISHAVTLLVMLITTVSLFFN</sequence>
<dbReference type="PANTHER" id="PTHR35814:SF1">
    <property type="entry name" value="GLUTATHIONE S-TRANSFERASE-RELATED"/>
    <property type="match status" value="1"/>
</dbReference>
<dbReference type="KEGG" id="ome:OLMES_5387"/>
<accession>A0A1Y0IFQ2</accession>
<keyword evidence="3 5" id="KW-1133">Transmembrane helix</keyword>
<dbReference type="PANTHER" id="PTHR35814">
    <property type="match status" value="1"/>
</dbReference>
<reference evidence="6 7" key="1">
    <citation type="submission" date="2017-05" db="EMBL/GenBank/DDBJ databases">
        <title>Genomic insights into alkan degradation activity of Oleiphilus messinensis.</title>
        <authorList>
            <person name="Kozyavkin S.A."/>
            <person name="Slesarev A.I."/>
            <person name="Golyshin P.N."/>
            <person name="Korzhenkov A."/>
            <person name="Golyshina O.N."/>
            <person name="Toshchakov S.V."/>
        </authorList>
    </citation>
    <scope>NUCLEOTIDE SEQUENCE [LARGE SCALE GENOMIC DNA]</scope>
    <source>
        <strain evidence="6 7">ME102</strain>
    </source>
</reference>
<feature type="transmembrane region" description="Helical" evidence="5">
    <location>
        <begin position="115"/>
        <end position="133"/>
    </location>
</feature>
<keyword evidence="4 5" id="KW-0472">Membrane</keyword>
<protein>
    <submittedName>
        <fullName evidence="6">Membrane-associated protein</fullName>
    </submittedName>
</protein>
<dbReference type="Proteomes" id="UP000196027">
    <property type="component" value="Chromosome"/>
</dbReference>
<evidence type="ECO:0000256" key="1">
    <source>
        <dbReference type="ARBA" id="ARBA00004370"/>
    </source>
</evidence>
<feature type="transmembrane region" description="Helical" evidence="5">
    <location>
        <begin position="86"/>
        <end position="103"/>
    </location>
</feature>
<dbReference type="SUPFAM" id="SSF161084">
    <property type="entry name" value="MAPEG domain-like"/>
    <property type="match status" value="1"/>
</dbReference>
<dbReference type="AlphaFoldDB" id="A0A1Y0IFQ2"/>
<proteinExistence type="predicted"/>
<gene>
    <name evidence="6" type="ORF">OLMES_5387</name>
</gene>
<dbReference type="OrthoDB" id="8537976at2"/>
<keyword evidence="7" id="KW-1185">Reference proteome</keyword>
<dbReference type="Pfam" id="PF01124">
    <property type="entry name" value="MAPEG"/>
    <property type="match status" value="1"/>
</dbReference>
<dbReference type="EMBL" id="CP021425">
    <property type="protein sequence ID" value="ARU59367.1"/>
    <property type="molecule type" value="Genomic_DNA"/>
</dbReference>
<dbReference type="RefSeq" id="WP_157678637.1">
    <property type="nucleotide sequence ID" value="NZ_CP021425.1"/>
</dbReference>
<organism evidence="6 7">
    <name type="scientific">Oleiphilus messinensis</name>
    <dbReference type="NCBI Taxonomy" id="141451"/>
    <lineage>
        <taxon>Bacteria</taxon>
        <taxon>Pseudomonadati</taxon>
        <taxon>Pseudomonadota</taxon>
        <taxon>Gammaproteobacteria</taxon>
        <taxon>Oceanospirillales</taxon>
        <taxon>Oleiphilaceae</taxon>
        <taxon>Oleiphilus</taxon>
    </lineage>
</organism>
<evidence type="ECO:0000256" key="4">
    <source>
        <dbReference type="ARBA" id="ARBA00023136"/>
    </source>
</evidence>
<comment type="subcellular location">
    <subcellularLocation>
        <location evidence="1">Membrane</location>
    </subcellularLocation>
</comment>
<dbReference type="Gene3D" id="1.20.120.550">
    <property type="entry name" value="Membrane associated eicosanoid/glutathione metabolism-like domain"/>
    <property type="match status" value="1"/>
</dbReference>
<feature type="transmembrane region" description="Helical" evidence="5">
    <location>
        <begin position="12"/>
        <end position="31"/>
    </location>
</feature>
<dbReference type="InterPro" id="IPR001129">
    <property type="entry name" value="Membr-assoc_MAPEG"/>
</dbReference>
<dbReference type="InterPro" id="IPR023352">
    <property type="entry name" value="MAPEG-like_dom_sf"/>
</dbReference>
<keyword evidence="2 5" id="KW-0812">Transmembrane</keyword>
<name>A0A1Y0IFQ2_9GAMM</name>
<evidence type="ECO:0000256" key="3">
    <source>
        <dbReference type="ARBA" id="ARBA00022989"/>
    </source>
</evidence>
<evidence type="ECO:0000256" key="5">
    <source>
        <dbReference type="SAM" id="Phobius"/>
    </source>
</evidence>
<dbReference type="GO" id="GO:0016020">
    <property type="term" value="C:membrane"/>
    <property type="evidence" value="ECO:0007669"/>
    <property type="project" value="UniProtKB-SubCell"/>
</dbReference>
<feature type="transmembrane region" description="Helical" evidence="5">
    <location>
        <begin position="62"/>
        <end position="80"/>
    </location>
</feature>
<evidence type="ECO:0000313" key="7">
    <source>
        <dbReference type="Proteomes" id="UP000196027"/>
    </source>
</evidence>
<evidence type="ECO:0000256" key="2">
    <source>
        <dbReference type="ARBA" id="ARBA00022692"/>
    </source>
</evidence>
<evidence type="ECO:0000313" key="6">
    <source>
        <dbReference type="EMBL" id="ARU59367.1"/>
    </source>
</evidence>